<dbReference type="GO" id="GO:0039694">
    <property type="term" value="P:viral RNA genome replication"/>
    <property type="evidence" value="ECO:0007669"/>
    <property type="project" value="InterPro"/>
</dbReference>
<dbReference type="InterPro" id="IPR038765">
    <property type="entry name" value="Papain-like_cys_pep_sf"/>
</dbReference>
<dbReference type="GO" id="GO:0006396">
    <property type="term" value="P:RNA processing"/>
    <property type="evidence" value="ECO:0007669"/>
    <property type="project" value="InterPro"/>
</dbReference>
<dbReference type="InterPro" id="IPR003323">
    <property type="entry name" value="OTU_dom"/>
</dbReference>
<evidence type="ECO:0000256" key="5">
    <source>
        <dbReference type="ARBA" id="ARBA00022801"/>
    </source>
</evidence>
<evidence type="ECO:0000259" key="11">
    <source>
        <dbReference type="PROSITE" id="PS50802"/>
    </source>
</evidence>
<dbReference type="InterPro" id="IPR027351">
    <property type="entry name" value="(+)RNA_virus_helicase_core_dom"/>
</dbReference>
<dbReference type="GO" id="GO:0003968">
    <property type="term" value="F:RNA-directed RNA polymerase activity"/>
    <property type="evidence" value="ECO:0007669"/>
    <property type="project" value="UniProtKB-KW"/>
</dbReference>
<keyword evidence="3" id="KW-0548">Nucleotidyltransferase</keyword>
<feature type="domain" description="RdRp catalytic" evidence="10">
    <location>
        <begin position="1523"/>
        <end position="1630"/>
    </location>
</feature>
<dbReference type="GO" id="GO:0016556">
    <property type="term" value="P:mRNA modification"/>
    <property type="evidence" value="ECO:0007669"/>
    <property type="project" value="InterPro"/>
</dbReference>
<evidence type="ECO:0000256" key="9">
    <source>
        <dbReference type="ARBA" id="ARBA00047984"/>
    </source>
</evidence>
<dbReference type="SUPFAM" id="SSF56672">
    <property type="entry name" value="DNA/RNA polymerases"/>
    <property type="match status" value="1"/>
</dbReference>
<dbReference type="Pfam" id="PF01443">
    <property type="entry name" value="Viral_helicase1"/>
    <property type="match status" value="1"/>
</dbReference>
<dbReference type="Pfam" id="PF00978">
    <property type="entry name" value="RdRP_2"/>
    <property type="match status" value="1"/>
</dbReference>
<evidence type="ECO:0000259" key="13">
    <source>
        <dbReference type="PROSITE" id="PS51657"/>
    </source>
</evidence>
<dbReference type="InterPro" id="IPR005123">
    <property type="entry name" value="Oxoglu/Fe-dep_dioxygenase_dom"/>
</dbReference>
<sequence length="1744" mass="201926">MLAKKFKLNDCNYTVKLISSTYCHHLFQISRGEKITESKRFFSDFDTIDLKVIHNERFRYYDHIPIRRAHLEKVYTYLMCLKKPDVESAIAKLRQLMEDEQDTRVVAFFCKFARDVIEKFKGKIHLYETGWLSQIGDNFIQMLPNFWGRILSRWHGLNLFDFLFKLDNLRIEVELIDVDAEYSSRNEVFKRLFKKDQFAENFDGLNVEYLRTIGLEIEMDDAWGKGFTSKRDCSIRANISKFGTERVSKKAFESELVSRFHLRIGILALLHKRNRDEKLMSKATSANSNPESKKKGKVLMIKLKSGDSVDSYPEPFFLNLRNFSSKECPYEELRWMKVHNKIWGETFGIPLIPDNSPSRKDEDVDICIVVEEPECCDNAQNGQCVKIPETFEMDRISNYSDSNVEVTLIGIEQDDGAISQFDSVESSEMETSKFISELENSVYLSFHNDEVFNYSKVPIIGDGNCFFRSICMSVHGNDSGHLETRKKFSEHAKKIGFKLNTEIEKAIIENGTFSDTWMVNLFVNVMNIRLLIHETEDGPYYEIHPTIIRYDDPPIFTIRLLFMDAHFTLLREKENETCAELKKEYMIDWGEDEFKVLNEFVDSITAGQQKFKANNLKSRKAFFFSEHEGIDYGHDKVKYHRNQIDSIDSLLPRGMNCGFNSMLVQIYADGAELPMHRDDEKVYDSDNILSINLRGDCNFIINESKRGVGNVRSIKMKPGAYIVMLSGFQKKFKHGVSECKNGRINVTFRKHVRSMRGHDLIDFDLTKIRNGCLIRSIANAECKGLNQVVQALIKKDRAFWSDWIHSGQGGTVDDLVKAATELHFSFDLITEKGCDSFKNSGPKFTFQLKDGHFESINERPSCVEMTFLNMNSKGSKRKGEKSIEKLKFEHMNEGTFEIVGEFAAILKRSFMERTTGLILSECYGSACKNLEDLQIDPSSQFEKKIDFICGFAGSGKSFSVQCKLASEPKADFLVICPRNELKKDWLEKVKCNEKKVRTFEVALTLNLSKVELIVIDELGLFPNGYLDLLCLILTNQGNYDCQVICLFDPLQARYHSDLDDSLLDFQHDCDRLITDCEYLYLAESRRLSGKFFGTFFPDIHLHNEGKEDFSMTMYDSVVVAVNEMKKKETPIDLVLVASRDEKKALATSVRTLTFGEAQGLTVNYACIVLSEYSEKQDDLRWMVALTRARIKIIFVCMYRGGPSCFLQNNTSRLIGLFLRQSPMTMNRMKLMVKGDLIPYRKTVGCSDEVDREDRLEGDPFLKPLIFLGSRINSELVEVLEPEVVEPIEMTHIPLPPSQFDQSINFDRIRAREHREFRMYSMCTRQFCEDFEHSKASGKQMTSGPMRFEAIYPRHKADDDLTFWMAVKKRLRFSEEFVERAKLKEAMGVGGLLYSNLKETLSLKFNWDQKLLDECVNDFEEKKLSKSKATLQAHSSRSDSDWKLDHIFLFMKSQLCTKYEKQYVDAKAGQTLACFAHCILVKFAPYCRYMEKQLRNQFPNNIYIHSGKNFNDLNQWVKENMKGKECIESDYEAFDASQDEYILAFEICLMEDMGMPTWFINDYIDLKCTLGCKLGHFAIMRFTGEFSTFLFNTLANMAFTYARYDCDAQTPIAFAGDDMCMLDNCAETDRFEGIFEKISLKAKVLRSNTPMFCGWNLCKYGIFKEPALVYNRFMVAQERGNIEECLENYAIEVSYAYMLGEKLYDFLKEEERINYHQSVVRFIIKRADKLKTKVRLLYTSDGKSN</sequence>
<name>A0A6B9EJF0_9VIRU</name>
<evidence type="ECO:0000256" key="7">
    <source>
        <dbReference type="ARBA" id="ARBA00022840"/>
    </source>
</evidence>
<dbReference type="SUPFAM" id="SSF52540">
    <property type="entry name" value="P-loop containing nucleoside triphosphate hydrolases"/>
    <property type="match status" value="1"/>
</dbReference>
<dbReference type="GO" id="GO:0003723">
    <property type="term" value="F:RNA binding"/>
    <property type="evidence" value="ECO:0007669"/>
    <property type="project" value="InterPro"/>
</dbReference>
<dbReference type="SUPFAM" id="SSF54001">
    <property type="entry name" value="Cysteine proteinases"/>
    <property type="match status" value="1"/>
</dbReference>
<proteinExistence type="predicted"/>
<keyword evidence="7" id="KW-0067">ATP-binding</keyword>
<evidence type="ECO:0000256" key="2">
    <source>
        <dbReference type="ARBA" id="ARBA00022679"/>
    </source>
</evidence>
<dbReference type="PROSITE" id="PS50507">
    <property type="entry name" value="RDRP_SSRNA_POS"/>
    <property type="match status" value="1"/>
</dbReference>
<dbReference type="GO" id="GO:0016787">
    <property type="term" value="F:hydrolase activity"/>
    <property type="evidence" value="ECO:0007669"/>
    <property type="project" value="UniProtKB-KW"/>
</dbReference>
<keyword evidence="4" id="KW-0547">Nucleotide-binding</keyword>
<dbReference type="InterPro" id="IPR001788">
    <property type="entry name" value="RNA-dep_RNA_pol_alsuvir"/>
</dbReference>
<comment type="catalytic activity">
    <reaction evidence="9">
        <text>ATP + H2O = ADP + phosphate + H(+)</text>
        <dbReference type="Rhea" id="RHEA:13065"/>
        <dbReference type="ChEBI" id="CHEBI:15377"/>
        <dbReference type="ChEBI" id="CHEBI:15378"/>
        <dbReference type="ChEBI" id="CHEBI:30616"/>
        <dbReference type="ChEBI" id="CHEBI:43474"/>
        <dbReference type="ChEBI" id="CHEBI:456216"/>
        <dbReference type="EC" id="3.6.4.13"/>
    </reaction>
</comment>
<dbReference type="EMBL" id="MN385582">
    <property type="protein sequence ID" value="QGX73514.1"/>
    <property type="molecule type" value="Genomic_RNA"/>
</dbReference>
<dbReference type="InterPro" id="IPR007094">
    <property type="entry name" value="RNA-dir_pol_PSvirus"/>
</dbReference>
<evidence type="ECO:0000256" key="1">
    <source>
        <dbReference type="ARBA" id="ARBA00022484"/>
    </source>
</evidence>
<dbReference type="SUPFAM" id="SSF51197">
    <property type="entry name" value="Clavaminate synthase-like"/>
    <property type="match status" value="1"/>
</dbReference>
<organism evidence="14">
    <name type="scientific">Camellia japonica associated betaflexivirus 2</name>
    <dbReference type="NCBI Taxonomy" id="2686012"/>
    <lineage>
        <taxon>Viruses</taxon>
        <taxon>Riboviria</taxon>
        <taxon>Orthornavirae</taxon>
        <taxon>Kitrinoviricota</taxon>
        <taxon>Alsuviricetes</taxon>
        <taxon>Tymovirales</taxon>
        <taxon>Betaflexiviridae</taxon>
    </lineage>
</organism>
<dbReference type="InterPro" id="IPR037151">
    <property type="entry name" value="AlkB-like_sf"/>
</dbReference>
<protein>
    <submittedName>
        <fullName evidence="14">RNA dependent RNA polymerase</fullName>
    </submittedName>
</protein>
<dbReference type="InterPro" id="IPR002588">
    <property type="entry name" value="Alphavirus-like_MT_dom"/>
</dbReference>
<keyword evidence="1" id="KW-0696">RNA-directed RNA polymerase</keyword>
<dbReference type="InterPro" id="IPR043502">
    <property type="entry name" value="DNA/RNA_pol_sf"/>
</dbReference>
<keyword evidence="8" id="KW-0693">Viral RNA replication</keyword>
<dbReference type="InterPro" id="IPR027417">
    <property type="entry name" value="P-loop_NTPase"/>
</dbReference>
<dbReference type="PROSITE" id="PS51657">
    <property type="entry name" value="PSRV_HELICASE"/>
    <property type="match status" value="1"/>
</dbReference>
<evidence type="ECO:0000259" key="10">
    <source>
        <dbReference type="PROSITE" id="PS50507"/>
    </source>
</evidence>
<reference evidence="14" key="1">
    <citation type="journal article" date="2019" name="J. ISSAAS">
        <title>A complex virome that includes two distinct emaraviruses is associated to virus-like symptoms in Camellia japonica.</title>
        <authorList>
            <person name="Peracchio C."/>
            <person name="Forgia M."/>
            <person name="Chiapello M."/>
            <person name="Vallino M."/>
            <person name="Turina M."/>
            <person name="Ciuffo M."/>
        </authorList>
    </citation>
    <scope>NUCLEOTIDE SEQUENCE</scope>
    <source>
        <strain evidence="14">CAM3NGS2019</strain>
    </source>
</reference>
<dbReference type="GO" id="GO:0006351">
    <property type="term" value="P:DNA-templated transcription"/>
    <property type="evidence" value="ECO:0007669"/>
    <property type="project" value="InterPro"/>
</dbReference>
<feature type="domain" description="OTU" evidence="11">
    <location>
        <begin position="454"/>
        <end position="573"/>
    </location>
</feature>
<dbReference type="GO" id="GO:0008174">
    <property type="term" value="F:mRNA methyltransferase activity"/>
    <property type="evidence" value="ECO:0007669"/>
    <property type="project" value="InterPro"/>
</dbReference>
<feature type="domain" description="(+)RNA virus helicase C-terminal" evidence="13">
    <location>
        <begin position="919"/>
        <end position="1229"/>
    </location>
</feature>
<evidence type="ECO:0000256" key="6">
    <source>
        <dbReference type="ARBA" id="ARBA00022806"/>
    </source>
</evidence>
<dbReference type="PROSITE" id="PS51471">
    <property type="entry name" value="FE2OG_OXY"/>
    <property type="match status" value="1"/>
</dbReference>
<evidence type="ECO:0000256" key="8">
    <source>
        <dbReference type="ARBA" id="ARBA00022953"/>
    </source>
</evidence>
<dbReference type="Gene3D" id="2.60.120.590">
    <property type="entry name" value="Alpha-ketoglutarate-dependent dioxygenase AlkB-like"/>
    <property type="match status" value="1"/>
</dbReference>
<dbReference type="CDD" id="cd22744">
    <property type="entry name" value="OTU"/>
    <property type="match status" value="1"/>
</dbReference>
<accession>A0A6B9EJF0</accession>
<dbReference type="Gene3D" id="3.40.50.300">
    <property type="entry name" value="P-loop containing nucleotide triphosphate hydrolases"/>
    <property type="match status" value="1"/>
</dbReference>
<evidence type="ECO:0000256" key="4">
    <source>
        <dbReference type="ARBA" id="ARBA00022741"/>
    </source>
</evidence>
<keyword evidence="5" id="KW-0378">Hydrolase</keyword>
<dbReference type="GO" id="GO:0005524">
    <property type="term" value="F:ATP binding"/>
    <property type="evidence" value="ECO:0007669"/>
    <property type="project" value="UniProtKB-KW"/>
</dbReference>
<dbReference type="PROSITE" id="PS50802">
    <property type="entry name" value="OTU"/>
    <property type="match status" value="1"/>
</dbReference>
<evidence type="ECO:0000259" key="12">
    <source>
        <dbReference type="PROSITE" id="PS51471"/>
    </source>
</evidence>
<keyword evidence="2" id="KW-0808">Transferase</keyword>
<evidence type="ECO:0000256" key="3">
    <source>
        <dbReference type="ARBA" id="ARBA00022695"/>
    </source>
</evidence>
<keyword evidence="6" id="KW-0347">Helicase</keyword>
<evidence type="ECO:0000313" key="14">
    <source>
        <dbReference type="EMBL" id="QGX73514.1"/>
    </source>
</evidence>
<dbReference type="GO" id="GO:0003724">
    <property type="term" value="F:RNA helicase activity"/>
    <property type="evidence" value="ECO:0007669"/>
    <property type="project" value="UniProtKB-EC"/>
</dbReference>
<dbReference type="InterPro" id="IPR027450">
    <property type="entry name" value="AlkB-like"/>
</dbReference>
<dbReference type="Pfam" id="PF01660">
    <property type="entry name" value="Vmethyltransf"/>
    <property type="match status" value="1"/>
</dbReference>
<dbReference type="CDD" id="cd23245">
    <property type="entry name" value="Betaflexiviridae_RdRp"/>
    <property type="match status" value="1"/>
</dbReference>
<dbReference type="Pfam" id="PF13532">
    <property type="entry name" value="2OG-FeII_Oxy_2"/>
    <property type="match status" value="1"/>
</dbReference>
<dbReference type="Gene3D" id="3.90.70.80">
    <property type="match status" value="1"/>
</dbReference>
<feature type="domain" description="Fe2OG dioxygenase" evidence="12">
    <location>
        <begin position="658"/>
        <end position="752"/>
    </location>
</feature>